<keyword evidence="1" id="KW-1133">Transmembrane helix</keyword>
<name>A0A922MDQ0_SPOEX</name>
<accession>A0A922MDQ0</accession>
<dbReference type="Gene3D" id="3.40.50.1820">
    <property type="entry name" value="alpha/beta hydrolase"/>
    <property type="match status" value="1"/>
</dbReference>
<evidence type="ECO:0000259" key="2">
    <source>
        <dbReference type="Pfam" id="PF00561"/>
    </source>
</evidence>
<dbReference type="InterPro" id="IPR029058">
    <property type="entry name" value="AB_hydrolase_fold"/>
</dbReference>
<comment type="caution">
    <text evidence="4">The sequence shown here is derived from an EMBL/GenBank/DDBJ whole genome shotgun (WGS) entry which is preliminary data.</text>
</comment>
<dbReference type="GO" id="GO:0004620">
    <property type="term" value="F:phospholipase activity"/>
    <property type="evidence" value="ECO:0007669"/>
    <property type="project" value="TreeGrafter"/>
</dbReference>
<dbReference type="PANTHER" id="PTHR12277">
    <property type="entry name" value="ALPHA/BETA HYDROLASE DOMAIN-CONTAINING PROTEIN"/>
    <property type="match status" value="1"/>
</dbReference>
<protein>
    <recommendedName>
        <fullName evidence="6">AB hydrolase-1 domain-containing protein</fullName>
    </recommendedName>
</protein>
<feature type="transmembrane region" description="Helical" evidence="1">
    <location>
        <begin position="81"/>
        <end position="102"/>
    </location>
</feature>
<organism evidence="4 5">
    <name type="scientific">Spodoptera exigua</name>
    <name type="common">Beet armyworm</name>
    <name type="synonym">Noctua fulgens</name>
    <dbReference type="NCBI Taxonomy" id="7107"/>
    <lineage>
        <taxon>Eukaryota</taxon>
        <taxon>Metazoa</taxon>
        <taxon>Ecdysozoa</taxon>
        <taxon>Arthropoda</taxon>
        <taxon>Hexapoda</taxon>
        <taxon>Insecta</taxon>
        <taxon>Pterygota</taxon>
        <taxon>Neoptera</taxon>
        <taxon>Endopterygota</taxon>
        <taxon>Lepidoptera</taxon>
        <taxon>Glossata</taxon>
        <taxon>Ditrysia</taxon>
        <taxon>Noctuoidea</taxon>
        <taxon>Noctuidae</taxon>
        <taxon>Amphipyrinae</taxon>
        <taxon>Spodoptera</taxon>
    </lineage>
</organism>
<dbReference type="InterPro" id="IPR000073">
    <property type="entry name" value="AB_hydrolase_1"/>
</dbReference>
<dbReference type="PANTHER" id="PTHR12277:SF72">
    <property type="entry name" value="BAT5L PROTEIN"/>
    <property type="match status" value="1"/>
</dbReference>
<dbReference type="GO" id="GO:0052651">
    <property type="term" value="P:monoacylglycerol catabolic process"/>
    <property type="evidence" value="ECO:0007669"/>
    <property type="project" value="TreeGrafter"/>
</dbReference>
<dbReference type="GO" id="GO:0047372">
    <property type="term" value="F:monoacylglycerol lipase activity"/>
    <property type="evidence" value="ECO:0007669"/>
    <property type="project" value="TreeGrafter"/>
</dbReference>
<keyword evidence="1" id="KW-0812">Transmembrane</keyword>
<sequence length="518" mass="58902">MKQIWQCLFSPRLYKVYRDGPKDVNYKQLFQSVYQPVGYEKWGDKIIITAHTLLNISLYTSPFISFYIYKRGFMSIDEVKSMARIFGGLSCLIAFSFLIRAYGRSLNPKYLQFVDTIKHAMTDKQAYLTELRKYDFDIKAWPVTFTVASKESSASDPIIKMDPIDQGLKWYQHHPFRCCSNADLRFYKRVPLQILAFCAVHTFGLRLIYPGSLTVVNSLLWAALLLGRAVLVEKYGGKRARIGTADGNTIDTMFVDNRTRSVKGKTLVVCCEGNSGFYEIGIMTTPIKCGYSALGWNHPGFAGSSGLPYPSQEHNAIDAVMQYAINELGFRPEDIVLLGWSIGGYTATWAAVNYPIGALVLDATFDDLLPLAQNQMPSSWALLVKEVVRSYVDLNIADLITKYNGPVKIIRRTEDEIISLRQGILSTNRGNNLLIKLLDKRHPKVMEDPYIRVALIKLLALMDLQRNIVERNEIEESERPLLPLIQKYLHDYRSSHCTPLPESDFVAVMQRLEAIKQE</sequence>
<dbReference type="SUPFAM" id="SSF53474">
    <property type="entry name" value="alpha/beta-Hydrolases"/>
    <property type="match status" value="1"/>
</dbReference>
<dbReference type="InterPro" id="IPR054518">
    <property type="entry name" value="ABHD16_N"/>
</dbReference>
<evidence type="ECO:0000313" key="5">
    <source>
        <dbReference type="Proteomes" id="UP000814243"/>
    </source>
</evidence>
<evidence type="ECO:0008006" key="6">
    <source>
        <dbReference type="Google" id="ProtNLM"/>
    </source>
</evidence>
<proteinExistence type="predicted"/>
<dbReference type="Pfam" id="PF22990">
    <property type="entry name" value="ABHD16_N"/>
    <property type="match status" value="1"/>
</dbReference>
<evidence type="ECO:0000259" key="3">
    <source>
        <dbReference type="Pfam" id="PF22990"/>
    </source>
</evidence>
<dbReference type="Pfam" id="PF00561">
    <property type="entry name" value="Abhydrolase_1"/>
    <property type="match status" value="1"/>
</dbReference>
<dbReference type="Proteomes" id="UP000814243">
    <property type="component" value="Unassembled WGS sequence"/>
</dbReference>
<dbReference type="GO" id="GO:0012505">
    <property type="term" value="C:endomembrane system"/>
    <property type="evidence" value="ECO:0007669"/>
    <property type="project" value="TreeGrafter"/>
</dbReference>
<evidence type="ECO:0000256" key="1">
    <source>
        <dbReference type="SAM" id="Phobius"/>
    </source>
</evidence>
<dbReference type="AlphaFoldDB" id="A0A922MDQ0"/>
<evidence type="ECO:0000313" key="4">
    <source>
        <dbReference type="EMBL" id="KAH9634686.1"/>
    </source>
</evidence>
<gene>
    <name evidence="4" type="ORF">HF086_000658</name>
</gene>
<feature type="transmembrane region" description="Helical" evidence="1">
    <location>
        <begin position="46"/>
        <end position="69"/>
    </location>
</feature>
<feature type="domain" description="Phosphatidylserine Lipase ABHD16 N-terminal" evidence="3">
    <location>
        <begin position="3"/>
        <end position="137"/>
    </location>
</feature>
<feature type="domain" description="AB hydrolase-1" evidence="2">
    <location>
        <begin position="267"/>
        <end position="378"/>
    </location>
</feature>
<dbReference type="EMBL" id="JACEFF010000599">
    <property type="protein sequence ID" value="KAH9634686.1"/>
    <property type="molecule type" value="Genomic_DNA"/>
</dbReference>
<keyword evidence="1" id="KW-0472">Membrane</keyword>
<reference evidence="4" key="1">
    <citation type="journal article" date="2021" name="G3 (Bethesda)">
        <title>Genome and transcriptome analysis of the beet armyworm Spodoptera exigua reveals targets for pest control. .</title>
        <authorList>
            <person name="Simon S."/>
            <person name="Breeschoten T."/>
            <person name="Jansen H.J."/>
            <person name="Dirks R.P."/>
            <person name="Schranz M.E."/>
            <person name="Ros V.I.D."/>
        </authorList>
    </citation>
    <scope>NUCLEOTIDE SEQUENCE</scope>
    <source>
        <strain evidence="4">TB_SE_WUR_2020</strain>
    </source>
</reference>
<dbReference type="GO" id="GO:0006660">
    <property type="term" value="P:phosphatidylserine catabolic process"/>
    <property type="evidence" value="ECO:0007669"/>
    <property type="project" value="TreeGrafter"/>
</dbReference>